<proteinExistence type="predicted"/>
<name>A0ACC0CIA6_CATRO</name>
<dbReference type="EMBL" id="CM044701">
    <property type="protein sequence ID" value="KAI5684506.1"/>
    <property type="molecule type" value="Genomic_DNA"/>
</dbReference>
<evidence type="ECO:0000313" key="2">
    <source>
        <dbReference type="Proteomes" id="UP001060085"/>
    </source>
</evidence>
<gene>
    <name evidence="1" type="ORF">M9H77_05734</name>
</gene>
<keyword evidence="2" id="KW-1185">Reference proteome</keyword>
<sequence>MPKPGSDYHRTISINQLENLSFADGAADVQFHEGISGNNQDYTSEIPDECLALIFQSLSSGDRKRCSLVCRRWFVVEGQSRHRLALSATADIHPYIPSIFSRFDSVTKLALRCDRKLVSVNDDALALISLRCRNLMRLKLRGCREVSDLGMAFIAKNCKNLKKFSCGSCMFGAKGMNALLDHCSSLEELSVKRLRGVNDAVVPEPIGPGAAASSLKSICLKELYNGLSFGPLIIGSKNLRTLKLLRCIGDWDRLLETVADRQASHLIEIHLERLQVSDIGLTAISKCPTLEILHLVKALDCTNIGVVAVAEHCKLLRKLHIDGWRSNRIGDEGLIAIAKNSVNLQEFVLIGLNPSSVSMSAIASNCQKLERLALCGSETIGDAEISYIAEKCVALRKLCIKGCHVTDQGIEAFAWGCPNLVKIKVKKCREVTGDVADWLRARRRSLTVSLDVEEVEVEAVEVSAIDFGEQEEVAEFPPGLNRADVNANALLNNNASRPSAFKSRLGFFGGRALVACTFGRWLNGNGLKGSKGGWKEFLKSYDKKLGASVSDPARRSAEALIAFLNTFSRQDDLMFLNKVLQCHSNRESVEQFRKTSPENESSEQKLVRLTFEHPQYPIDYSFPSHEEGWLVMRSKKKSKVMRSTAMVAVDCEMVLCEAGTEALVRICVVDRNLEVKLDEFVKPEKAVTDYRTEITGITAEDLKGVTYSLADVQKSMKKLLSHGTILVGHSLNNDLRAMKLDHTRVIDTSYLFMHADGASSKRLSLNNLCKVSYNTSRTRALLSADDGINSLIFKIAHMYHVLSIDLLLRQARIPCSPTVMGAPHNCLDDARAAMKLVLARIEGAVNGVIPVVSEEVPETDMAKLLVHGIPIKVGAEDLHEVIPGDFTIEVKATRKGKVETYNALLIFKDEEEANKVFERLQGDQEKDSFGRSQKRIFFQFSTGISGIFCVRKMAHDSSGSIESKKRRLQPDEMLDDSKKQRTEHDFGKFEDPMTDTNLCENHLKEIKRLKQELNQRDQEISSLNKIIVALTRKQGL</sequence>
<reference evidence="2" key="1">
    <citation type="journal article" date="2023" name="Nat. Plants">
        <title>Single-cell RNA sequencing provides a high-resolution roadmap for understanding the multicellular compartmentation of specialized metabolism.</title>
        <authorList>
            <person name="Sun S."/>
            <person name="Shen X."/>
            <person name="Li Y."/>
            <person name="Li Y."/>
            <person name="Wang S."/>
            <person name="Li R."/>
            <person name="Zhang H."/>
            <person name="Shen G."/>
            <person name="Guo B."/>
            <person name="Wei J."/>
            <person name="Xu J."/>
            <person name="St-Pierre B."/>
            <person name="Chen S."/>
            <person name="Sun C."/>
        </authorList>
    </citation>
    <scope>NUCLEOTIDE SEQUENCE [LARGE SCALE GENOMIC DNA]</scope>
</reference>
<organism evidence="1 2">
    <name type="scientific">Catharanthus roseus</name>
    <name type="common">Madagascar periwinkle</name>
    <name type="synonym">Vinca rosea</name>
    <dbReference type="NCBI Taxonomy" id="4058"/>
    <lineage>
        <taxon>Eukaryota</taxon>
        <taxon>Viridiplantae</taxon>
        <taxon>Streptophyta</taxon>
        <taxon>Embryophyta</taxon>
        <taxon>Tracheophyta</taxon>
        <taxon>Spermatophyta</taxon>
        <taxon>Magnoliopsida</taxon>
        <taxon>eudicotyledons</taxon>
        <taxon>Gunneridae</taxon>
        <taxon>Pentapetalae</taxon>
        <taxon>asterids</taxon>
        <taxon>lamiids</taxon>
        <taxon>Gentianales</taxon>
        <taxon>Apocynaceae</taxon>
        <taxon>Rauvolfioideae</taxon>
        <taxon>Vinceae</taxon>
        <taxon>Catharanthinae</taxon>
        <taxon>Catharanthus</taxon>
    </lineage>
</organism>
<dbReference type="Proteomes" id="UP001060085">
    <property type="component" value="Linkage Group LG01"/>
</dbReference>
<protein>
    <submittedName>
        <fullName evidence="1">Uncharacterized protein</fullName>
    </submittedName>
</protein>
<evidence type="ECO:0000313" key="1">
    <source>
        <dbReference type="EMBL" id="KAI5684506.1"/>
    </source>
</evidence>
<accession>A0ACC0CIA6</accession>
<comment type="caution">
    <text evidence="1">The sequence shown here is derived from an EMBL/GenBank/DDBJ whole genome shotgun (WGS) entry which is preliminary data.</text>
</comment>